<protein>
    <submittedName>
        <fullName evidence="1">Uncharacterized protein</fullName>
    </submittedName>
</protein>
<name>A0A3G5AG57_9VIRU</name>
<gene>
    <name evidence="1" type="ORF">Satyrvirus8_29</name>
</gene>
<reference evidence="1" key="1">
    <citation type="submission" date="2018-10" db="EMBL/GenBank/DDBJ databases">
        <title>Hidden diversity of soil giant viruses.</title>
        <authorList>
            <person name="Schulz F."/>
            <person name="Alteio L."/>
            <person name="Goudeau D."/>
            <person name="Ryan E.M."/>
            <person name="Malmstrom R.R."/>
            <person name="Blanchard J."/>
            <person name="Woyke T."/>
        </authorList>
    </citation>
    <scope>NUCLEOTIDE SEQUENCE</scope>
    <source>
        <strain evidence="1">SAV1</strain>
    </source>
</reference>
<dbReference type="EMBL" id="MK072444">
    <property type="protein sequence ID" value="AYV85271.1"/>
    <property type="molecule type" value="Genomic_DNA"/>
</dbReference>
<sequence length="157" mass="18839">MDDITNLENLEIVGLNEKEYNGKKTTGGGEKKYKYHDAKLKEYIFNLVDKDGNKYELELYEEYFEGSCGYGISTYGRFNFRAVNDFEKTDKVPKKKAIIIFDMNIYDHIYNHRYETEWTGWNYKCEWFSFSEYNDDIYYPNGYVKVNMNLFQLQPKS</sequence>
<proteinExistence type="predicted"/>
<organism evidence="1">
    <name type="scientific">Satyrvirus sp</name>
    <dbReference type="NCBI Taxonomy" id="2487771"/>
    <lineage>
        <taxon>Viruses</taxon>
        <taxon>Varidnaviria</taxon>
        <taxon>Bamfordvirae</taxon>
        <taxon>Nucleocytoviricota</taxon>
        <taxon>Megaviricetes</taxon>
        <taxon>Imitervirales</taxon>
        <taxon>Mimiviridae</taxon>
        <taxon>Megamimivirinae</taxon>
    </lineage>
</organism>
<accession>A0A3G5AG57</accession>
<evidence type="ECO:0000313" key="1">
    <source>
        <dbReference type="EMBL" id="AYV85271.1"/>
    </source>
</evidence>